<dbReference type="EMBL" id="JBCDNA010000001">
    <property type="protein sequence ID" value="MEL4455132.1"/>
    <property type="molecule type" value="Genomic_DNA"/>
</dbReference>
<dbReference type="SUPFAM" id="SSF82866">
    <property type="entry name" value="Multidrug efflux transporter AcrB transmembrane domain"/>
    <property type="match status" value="2"/>
</dbReference>
<reference evidence="2 3" key="1">
    <citation type="submission" date="2024-04" db="EMBL/GenBank/DDBJ databases">
        <title>whole genome sequencing of Lutimonas vermicola strain IMCC1616.</title>
        <authorList>
            <person name="Bae S.S."/>
        </authorList>
    </citation>
    <scope>NUCLEOTIDE SEQUENCE [LARGE SCALE GENOMIC DNA]</scope>
    <source>
        <strain evidence="2 3">IMCC1616</strain>
    </source>
</reference>
<feature type="transmembrane region" description="Helical" evidence="1">
    <location>
        <begin position="356"/>
        <end position="376"/>
    </location>
</feature>
<evidence type="ECO:0000313" key="3">
    <source>
        <dbReference type="Proteomes" id="UP001474120"/>
    </source>
</evidence>
<dbReference type="PANTHER" id="PTHR32063:SF33">
    <property type="entry name" value="RND SUPERFAMILY EFFLUX PUMP PERMEASE COMPONENT"/>
    <property type="match status" value="1"/>
</dbReference>
<evidence type="ECO:0000313" key="2">
    <source>
        <dbReference type="EMBL" id="MEL4455132.1"/>
    </source>
</evidence>
<feature type="transmembrane region" description="Helical" evidence="1">
    <location>
        <begin position="967"/>
        <end position="986"/>
    </location>
</feature>
<evidence type="ECO:0000256" key="1">
    <source>
        <dbReference type="SAM" id="Phobius"/>
    </source>
</evidence>
<feature type="transmembrane region" description="Helical" evidence="1">
    <location>
        <begin position="7"/>
        <end position="28"/>
    </location>
</feature>
<protein>
    <submittedName>
        <fullName evidence="2">Efflux RND transporter permease subunit</fullName>
    </submittedName>
</protein>
<dbReference type="InterPro" id="IPR027463">
    <property type="entry name" value="AcrB_DN_DC_subdom"/>
</dbReference>
<dbReference type="Proteomes" id="UP001474120">
    <property type="component" value="Unassembled WGS sequence"/>
</dbReference>
<feature type="transmembrane region" description="Helical" evidence="1">
    <location>
        <begin position="921"/>
        <end position="946"/>
    </location>
</feature>
<feature type="transmembrane region" description="Helical" evidence="1">
    <location>
        <begin position="869"/>
        <end position="888"/>
    </location>
</feature>
<dbReference type="SUPFAM" id="SSF82693">
    <property type="entry name" value="Multidrug efflux transporter AcrB pore domain, PN1, PN2, PC1 and PC2 subdomains"/>
    <property type="match status" value="2"/>
</dbReference>
<dbReference type="PANTHER" id="PTHR32063">
    <property type="match status" value="1"/>
</dbReference>
<keyword evidence="3" id="KW-1185">Reference proteome</keyword>
<accession>A0ABU9KY61</accession>
<name>A0ABU9KY61_9FLAO</name>
<dbReference type="RefSeq" id="WP_342158900.1">
    <property type="nucleotide sequence ID" value="NZ_JBCDNA010000001.1"/>
</dbReference>
<feature type="transmembrane region" description="Helical" evidence="1">
    <location>
        <begin position="427"/>
        <end position="448"/>
    </location>
</feature>
<dbReference type="Gene3D" id="3.30.70.1320">
    <property type="entry name" value="Multidrug efflux transporter AcrB pore domain like"/>
    <property type="match status" value="1"/>
</dbReference>
<feature type="transmembrane region" description="Helical" evidence="1">
    <location>
        <begin position="460"/>
        <end position="483"/>
    </location>
</feature>
<dbReference type="Pfam" id="PF00873">
    <property type="entry name" value="ACR_tran"/>
    <property type="match status" value="1"/>
</dbReference>
<dbReference type="Gene3D" id="1.20.1640.10">
    <property type="entry name" value="Multidrug efflux transporter AcrB transmembrane domain"/>
    <property type="match status" value="2"/>
</dbReference>
<keyword evidence="1" id="KW-0472">Membrane</keyword>
<feature type="transmembrane region" description="Helical" evidence="1">
    <location>
        <begin position="382"/>
        <end position="407"/>
    </location>
</feature>
<keyword evidence="1" id="KW-1133">Transmembrane helix</keyword>
<proteinExistence type="predicted"/>
<dbReference type="PRINTS" id="PR00702">
    <property type="entry name" value="ACRIFLAVINRP"/>
</dbReference>
<comment type="caution">
    <text evidence="2">The sequence shown here is derived from an EMBL/GenBank/DDBJ whole genome shotgun (WGS) entry which is preliminary data.</text>
</comment>
<dbReference type="Gene3D" id="3.30.70.1440">
    <property type="entry name" value="Multidrug efflux transporter AcrB pore domain"/>
    <property type="match status" value="1"/>
</dbReference>
<feature type="transmembrane region" description="Helical" evidence="1">
    <location>
        <begin position="534"/>
        <end position="551"/>
    </location>
</feature>
<sequence>MKKIISYFIKYHVAVNIIILAVVIFGYLGTKSMRSSFFPLTESQFINISVIYPGASPQEMEEGVVLKIEDNLKGLVGIDRVTSVSRENSATISIETYVDSDIDVVLADVKNAVDRVPSFPSGMEPPVIAKIESIAPTIDFTVSGNDLPLITLKKYARDVENDLRAMPGISQISITGFPDEEIEIAVREIDLRAFDLTFTDVAQAVQQSNLLISGGNIKTDYEDYLIRARNRKYYGADLTNIIVKADQSGNVIYLKDVATVRDRWNENPDRLFYNDEVAISIQVSNTNSEDMIASADMIKIYIEKFNAEHNNVQLNISSDRSITLKQRTELLTENAIIGIALVLLFLSLFLNVRIAFWVAAGLPISFLGMFIFAANLGVTINVLSLFGMIIVIGILVDDGIVIGENIYHHYEKGKSPVRAAIDGTLEVIPPIISAILTTMLAFSIFFFLDGRIGNFFGEVATVVILTLAVSLIEALIILPAHIAHSKALIRDRKKPTKGLFGAFNKINVKADQFMVFCRDRIYGPYLGYFLKNRFLGLAIPFALLIISIGGIQSKIVRTSFFPSIASDRVAISLSMPQGTNEKITDSIISKIEEAAWLVGDEFTKKQTGNTPVIENIIKRIGPGSSNASLTINLLQGEFRDFPSIDITNAIREKAGAVYGAESLTYGSGSNFGGSPVAVSLLGNNIPELKAAKTELKEILMANPTLKDVSDTDPAGIKEIRIKLKNDAYILGLTLQSVMSQVRSGFFGYQAQRFQRGQDEIKVWVRYEKEDRSSIRNLDDMWISTPSGNKIPFSEIAYYEIARGDVAINHLEGRREIQITADMANAKESATDVMADIKNNILPGILAKYPSVQPSFEGQNREAAKTIDSANRAGLIVLVLIYVVIAFTFRSYSQPLLLFIMVPFSLIGIVWGHYIHGFAINILSWLGIIALIGIMVNDGLVLVGKFNTYLKEGMKFNEALFQAGKSRFRAIILTSLTTVAGLMPLLLEKSRQAQFLKPMAISISYGIMIATGLTLLMLPLLLSLNNSLTVKIKWLITGKKVTKEEVTRAVKELKIEQNETD</sequence>
<gene>
    <name evidence="2" type="ORF">AABB81_04445</name>
</gene>
<dbReference type="Gene3D" id="3.30.70.1430">
    <property type="entry name" value="Multidrug efflux transporter AcrB pore domain"/>
    <property type="match status" value="2"/>
</dbReference>
<dbReference type="SUPFAM" id="SSF82714">
    <property type="entry name" value="Multidrug efflux transporter AcrB TolC docking domain, DN and DC subdomains"/>
    <property type="match status" value="2"/>
</dbReference>
<keyword evidence="1" id="KW-0812">Transmembrane</keyword>
<organism evidence="2 3">
    <name type="scientific">Lutimonas vermicola</name>
    <dbReference type="NCBI Taxonomy" id="414288"/>
    <lineage>
        <taxon>Bacteria</taxon>
        <taxon>Pseudomonadati</taxon>
        <taxon>Bacteroidota</taxon>
        <taxon>Flavobacteriia</taxon>
        <taxon>Flavobacteriales</taxon>
        <taxon>Flavobacteriaceae</taxon>
        <taxon>Lutimonas</taxon>
    </lineage>
</organism>
<dbReference type="InterPro" id="IPR001036">
    <property type="entry name" value="Acrflvin-R"/>
</dbReference>
<dbReference type="Gene3D" id="3.30.2090.10">
    <property type="entry name" value="Multidrug efflux transporter AcrB TolC docking domain, DN and DC subdomains"/>
    <property type="match status" value="2"/>
</dbReference>
<feature type="transmembrane region" description="Helical" evidence="1">
    <location>
        <begin position="998"/>
        <end position="1023"/>
    </location>
</feature>
<feature type="transmembrane region" description="Helical" evidence="1">
    <location>
        <begin position="895"/>
        <end position="915"/>
    </location>
</feature>
<feature type="transmembrane region" description="Helical" evidence="1">
    <location>
        <begin position="330"/>
        <end position="349"/>
    </location>
</feature>